<keyword evidence="1" id="KW-0304">Gas vesicle</keyword>
<comment type="caution">
    <text evidence="5">The sequence shown here is derived from an EMBL/GenBank/DDBJ whole genome shotgun (WGS) entry which is preliminary data.</text>
</comment>
<reference evidence="5 6" key="1">
    <citation type="submission" date="2021-01" db="EMBL/GenBank/DDBJ databases">
        <title>Whole genome shotgun sequence of Microbispora corallina NBRC 16416.</title>
        <authorList>
            <person name="Komaki H."/>
            <person name="Tamura T."/>
        </authorList>
    </citation>
    <scope>NUCLEOTIDE SEQUENCE [LARGE SCALE GENOMIC DNA]</scope>
    <source>
        <strain evidence="5 6">NBRC 16416</strain>
    </source>
</reference>
<evidence type="ECO:0000313" key="6">
    <source>
        <dbReference type="Proteomes" id="UP000603904"/>
    </source>
</evidence>
<protein>
    <recommendedName>
        <fullName evidence="7">GvpL/GvpF family gas vesicle protein</fullName>
    </recommendedName>
</protein>
<dbReference type="RefSeq" id="WP_239103751.1">
    <property type="nucleotide sequence ID" value="NZ_BAAAGP010000010.1"/>
</dbReference>
<evidence type="ECO:0000256" key="3">
    <source>
        <dbReference type="ARBA" id="ARBA00035643"/>
    </source>
</evidence>
<name>A0ABQ4G1Z2_9ACTN</name>
<evidence type="ECO:0000256" key="1">
    <source>
        <dbReference type="ARBA" id="ARBA00022987"/>
    </source>
</evidence>
<dbReference type="Pfam" id="PF06386">
    <property type="entry name" value="GvpL_GvpF"/>
    <property type="match status" value="1"/>
</dbReference>
<evidence type="ECO:0000256" key="4">
    <source>
        <dbReference type="SAM" id="MobiDB-lite"/>
    </source>
</evidence>
<dbReference type="Proteomes" id="UP000603904">
    <property type="component" value="Unassembled WGS sequence"/>
</dbReference>
<evidence type="ECO:0008006" key="7">
    <source>
        <dbReference type="Google" id="ProtNLM"/>
    </source>
</evidence>
<dbReference type="PANTHER" id="PTHR36852">
    <property type="entry name" value="PROTEIN GVPL 2"/>
    <property type="match status" value="1"/>
</dbReference>
<feature type="compositionally biased region" description="Basic and acidic residues" evidence="4">
    <location>
        <begin position="40"/>
        <end position="53"/>
    </location>
</feature>
<comment type="similarity">
    <text evidence="3">Belongs to the gas vesicle GvpF/GvpL family.</text>
</comment>
<evidence type="ECO:0000256" key="2">
    <source>
        <dbReference type="ARBA" id="ARBA00035108"/>
    </source>
</evidence>
<feature type="region of interest" description="Disordered" evidence="4">
    <location>
        <begin position="15"/>
        <end position="65"/>
    </location>
</feature>
<gene>
    <name evidence="5" type="ORF">Mco01_39980</name>
</gene>
<keyword evidence="6" id="KW-1185">Reference proteome</keyword>
<proteinExistence type="inferred from homology"/>
<dbReference type="EMBL" id="BOOC01000018">
    <property type="protein sequence ID" value="GIH40998.1"/>
    <property type="molecule type" value="Genomic_DNA"/>
</dbReference>
<accession>A0ABQ4G1Z2</accession>
<evidence type="ECO:0000313" key="5">
    <source>
        <dbReference type="EMBL" id="GIH40998.1"/>
    </source>
</evidence>
<comment type="subcellular location">
    <subcellularLocation>
        <location evidence="2">Gas vesicle</location>
    </subcellularLocation>
</comment>
<dbReference type="InterPro" id="IPR009430">
    <property type="entry name" value="GvpL/GvpF"/>
</dbReference>
<dbReference type="PANTHER" id="PTHR36852:SF1">
    <property type="entry name" value="PROTEIN GVPL 2"/>
    <property type="match status" value="1"/>
</dbReference>
<feature type="compositionally biased region" description="Low complexity" evidence="4">
    <location>
        <begin position="19"/>
        <end position="34"/>
    </location>
</feature>
<sequence length="307" mass="32433">MSEYGIYLYAVTPDVSGNATAGTTPDEATGTTAGAGPGTRPERAADVSRDTRRGTGPGPGGGTARLHGVLGGPVRPIRHAGLVAHVGEVPLDQFGEGPLRRLLEDLDWVEGVARAHHHVVEALAAAGPVAPVRLVTVYTGEDQIRDLLDRRRDDFADLLARVAGRHEWGVKAYVTRAAPPAPPAVPASGRGSASPGTAYLQRRKASLRSREDVWRAAAERAERLHAALGEIAVAGRRHRPQDPQLSGRSDVMVLNGAYLVDPDRDGEFAAALDAFRGEGMDVELTGPWAPYSFTSLDLGSDRGGGTR</sequence>
<organism evidence="5 6">
    <name type="scientific">Microbispora corallina</name>
    <dbReference type="NCBI Taxonomy" id="83302"/>
    <lineage>
        <taxon>Bacteria</taxon>
        <taxon>Bacillati</taxon>
        <taxon>Actinomycetota</taxon>
        <taxon>Actinomycetes</taxon>
        <taxon>Streptosporangiales</taxon>
        <taxon>Streptosporangiaceae</taxon>
        <taxon>Microbispora</taxon>
    </lineage>
</organism>